<keyword evidence="5 11" id="KW-0378">Hydrolase</keyword>
<feature type="binding site" evidence="11">
    <location>
        <position position="353"/>
    </location>
    <ligand>
        <name>Zn(2+)</name>
        <dbReference type="ChEBI" id="CHEBI:29105"/>
        <label>2</label>
    </ligand>
</feature>
<evidence type="ECO:0000256" key="2">
    <source>
        <dbReference type="ARBA" id="ARBA00022705"/>
    </source>
</evidence>
<comment type="catalytic activity">
    <reaction evidence="11">
        <text>ATP + H2O = ADP + phosphate + H(+)</text>
        <dbReference type="Rhea" id="RHEA:13065"/>
        <dbReference type="ChEBI" id="CHEBI:15377"/>
        <dbReference type="ChEBI" id="CHEBI:15378"/>
        <dbReference type="ChEBI" id="CHEBI:30616"/>
        <dbReference type="ChEBI" id="CHEBI:43474"/>
        <dbReference type="ChEBI" id="CHEBI:456216"/>
        <dbReference type="EC" id="5.6.2.4"/>
    </reaction>
</comment>
<dbReference type="Pfam" id="PF18074">
    <property type="entry name" value="PriA_C"/>
    <property type="match status" value="1"/>
</dbReference>
<feature type="binding site" evidence="11">
    <location>
        <position position="356"/>
    </location>
    <ligand>
        <name>Zn(2+)</name>
        <dbReference type="ChEBI" id="CHEBI:29105"/>
        <label>2</label>
    </ligand>
</feature>
<feature type="binding site" evidence="11">
    <location>
        <position position="347"/>
    </location>
    <ligand>
        <name>Zn(2+)</name>
        <dbReference type="ChEBI" id="CHEBI:29105"/>
        <label>1</label>
    </ligand>
</feature>
<dbReference type="GO" id="GO:0006269">
    <property type="term" value="P:DNA replication, synthesis of primer"/>
    <property type="evidence" value="ECO:0007669"/>
    <property type="project" value="UniProtKB-KW"/>
</dbReference>
<comment type="cofactor">
    <cofactor evidence="11">
        <name>Zn(2+)</name>
        <dbReference type="ChEBI" id="CHEBI:29105"/>
    </cofactor>
    <text evidence="11">Binds 2 zinc ions per subunit.</text>
</comment>
<dbReference type="GO" id="GO:0003677">
    <property type="term" value="F:DNA binding"/>
    <property type="evidence" value="ECO:0007669"/>
    <property type="project" value="UniProtKB-UniRule"/>
</dbReference>
<comment type="catalytic activity">
    <reaction evidence="11">
        <text>Couples ATP hydrolysis with the unwinding of duplex DNA by translocating in the 3'-5' direction.</text>
        <dbReference type="EC" id="5.6.2.4"/>
    </reaction>
</comment>
<feature type="binding site" evidence="11">
    <location>
        <position position="385"/>
    </location>
    <ligand>
        <name>Zn(2+)</name>
        <dbReference type="ChEBI" id="CHEBI:29105"/>
        <label>1</label>
    </ligand>
</feature>
<keyword evidence="9 11" id="KW-0238">DNA-binding</keyword>
<keyword evidence="3 11" id="KW-0479">Metal-binding</keyword>
<dbReference type="InterPro" id="IPR027417">
    <property type="entry name" value="P-loop_NTPase"/>
</dbReference>
<evidence type="ECO:0000259" key="12">
    <source>
        <dbReference type="PROSITE" id="PS51192"/>
    </source>
</evidence>
<sequence>MQYAEVAVNTKTSLQRQSFTYSIKPEQLPYIQPGILVLVPFHNRHLKGIILSIKQSSSLDVKLKLKTINKILDTTPILNTNYIKLAKILSDYYLAPIGDVIFAMTPPLAHRLAAKTLTNTNDKIQTRTGAKNVYTLYGRFNNRIQIYIKLIKKNIYAGKHSLIILPNFSSIHKFVIIAENNFSKKDIAVLHAGLSITERYKSWQEIKNGNKKIVIGSRSSIFAPLPNLGLIIIDEPEDYGYKDEQSPYYHVLTVAEKLSKELNCNLILGSITPDLKSYYNISKNVYKVIKQPSVENINYQLIDIRQQKKIISFELERLIKKKLTAKKKVLLFVNRKGSGSIFICQDCENIISCPKCDLPYSFFEKENGKLICRHCQSQVNPPESCPKCLGIKLKPWGIGTETVQKKIKKLFPDTKTLIIEKEFTISNKLYAICDYNIVIATQKILEYHDFKPDLTAIIQIDNNLNIPDFSTQENIYLQISKLSSMTNEQLAIQTHNSENPFLQNIIDYKTSLNYLLNERKKYNYPPFGSLIKLTFRHKIESKCQSESEKLAKILSKEKLEILGPNPSFIRKKRGKYPYQLIIKTKINNQNIKNKLAQIKELSHWQVDIDPITLI</sequence>
<feature type="binding site" evidence="11">
    <location>
        <position position="344"/>
    </location>
    <ligand>
        <name>Zn(2+)</name>
        <dbReference type="ChEBI" id="CHEBI:29105"/>
        <label>1</label>
    </ligand>
</feature>
<evidence type="ECO:0000256" key="3">
    <source>
        <dbReference type="ARBA" id="ARBA00022723"/>
    </source>
</evidence>
<dbReference type="HAMAP" id="MF_00983">
    <property type="entry name" value="PriA"/>
    <property type="match status" value="1"/>
</dbReference>
<feature type="binding site" evidence="11">
    <location>
        <position position="375"/>
    </location>
    <ligand>
        <name>Zn(2+)</name>
        <dbReference type="ChEBI" id="CHEBI:29105"/>
        <label>2</label>
    </ligand>
</feature>
<dbReference type="Gene3D" id="3.40.50.300">
    <property type="entry name" value="P-loop containing nucleotide triphosphate hydrolases"/>
    <property type="match status" value="1"/>
</dbReference>
<keyword evidence="10 11" id="KW-0413">Isomerase</keyword>
<evidence type="ECO:0000256" key="9">
    <source>
        <dbReference type="ARBA" id="ARBA00023125"/>
    </source>
</evidence>
<evidence type="ECO:0000313" key="14">
    <source>
        <dbReference type="Proteomes" id="UP000176451"/>
    </source>
</evidence>
<feature type="binding site" evidence="11">
    <location>
        <position position="388"/>
    </location>
    <ligand>
        <name>Zn(2+)</name>
        <dbReference type="ChEBI" id="CHEBI:29105"/>
        <label>1</label>
    </ligand>
</feature>
<dbReference type="Proteomes" id="UP000176451">
    <property type="component" value="Unassembled WGS sequence"/>
</dbReference>
<dbReference type="InterPro" id="IPR041236">
    <property type="entry name" value="PriA_C"/>
</dbReference>
<evidence type="ECO:0000256" key="8">
    <source>
        <dbReference type="ARBA" id="ARBA00022840"/>
    </source>
</evidence>
<dbReference type="PROSITE" id="PS51192">
    <property type="entry name" value="HELICASE_ATP_BIND_1"/>
    <property type="match status" value="1"/>
</dbReference>
<dbReference type="GO" id="GO:0016887">
    <property type="term" value="F:ATP hydrolysis activity"/>
    <property type="evidence" value="ECO:0007669"/>
    <property type="project" value="RHEA"/>
</dbReference>
<dbReference type="GO" id="GO:0008270">
    <property type="term" value="F:zinc ion binding"/>
    <property type="evidence" value="ECO:0007669"/>
    <property type="project" value="UniProtKB-UniRule"/>
</dbReference>
<comment type="caution">
    <text evidence="13">The sequence shown here is derived from an EMBL/GenBank/DDBJ whole genome shotgun (WGS) entry which is preliminary data.</text>
</comment>
<feature type="binding site" evidence="11">
    <location>
        <position position="372"/>
    </location>
    <ligand>
        <name>Zn(2+)</name>
        <dbReference type="ChEBI" id="CHEBI:29105"/>
        <label>2</label>
    </ligand>
</feature>
<proteinExistence type="inferred from homology"/>
<dbReference type="GO" id="GO:0043138">
    <property type="term" value="F:3'-5' DNA helicase activity"/>
    <property type="evidence" value="ECO:0007669"/>
    <property type="project" value="UniProtKB-EC"/>
</dbReference>
<evidence type="ECO:0000256" key="11">
    <source>
        <dbReference type="HAMAP-Rule" id="MF_00983"/>
    </source>
</evidence>
<comment type="similarity">
    <text evidence="11">Belongs to the helicase family. PriA subfamily.</text>
</comment>
<keyword evidence="2 11" id="KW-0235">DNA replication</keyword>
<evidence type="ECO:0000256" key="5">
    <source>
        <dbReference type="ARBA" id="ARBA00022801"/>
    </source>
</evidence>
<dbReference type="STRING" id="1797469.A3F08_02640"/>
<dbReference type="AlphaFoldDB" id="A0A1F5EDS6"/>
<dbReference type="InterPro" id="IPR042115">
    <property type="entry name" value="PriA_3primeBD_sf"/>
</dbReference>
<protein>
    <recommendedName>
        <fullName evidence="11">Replication restart protein PriA</fullName>
    </recommendedName>
    <alternativeName>
        <fullName evidence="11">ATP-dependent DNA helicase PriA</fullName>
        <ecNumber evidence="11">5.6.2.4</ecNumber>
    </alternativeName>
    <alternativeName>
        <fullName evidence="11">DNA 3'-5' helicase PriA</fullName>
    </alternativeName>
</protein>
<dbReference type="SUPFAM" id="SSF52540">
    <property type="entry name" value="P-loop containing nucleoside triphosphate hydrolases"/>
    <property type="match status" value="1"/>
</dbReference>
<dbReference type="InterPro" id="IPR014001">
    <property type="entry name" value="Helicase_ATP-bd"/>
</dbReference>
<dbReference type="NCBIfam" id="TIGR00595">
    <property type="entry name" value="priA"/>
    <property type="match status" value="1"/>
</dbReference>
<dbReference type="GO" id="GO:0005524">
    <property type="term" value="F:ATP binding"/>
    <property type="evidence" value="ECO:0007669"/>
    <property type="project" value="UniProtKB-UniRule"/>
</dbReference>
<keyword evidence="1 11" id="KW-0639">Primosome</keyword>
<dbReference type="Pfam" id="PF17764">
    <property type="entry name" value="PriA_3primeBD"/>
    <property type="match status" value="1"/>
</dbReference>
<dbReference type="EMBL" id="MEZV01000056">
    <property type="protein sequence ID" value="OGD65548.1"/>
    <property type="molecule type" value="Genomic_DNA"/>
</dbReference>
<keyword evidence="6 11" id="KW-0347">Helicase</keyword>
<dbReference type="GO" id="GO:0006302">
    <property type="term" value="P:double-strand break repair"/>
    <property type="evidence" value="ECO:0007669"/>
    <property type="project" value="InterPro"/>
</dbReference>
<evidence type="ECO:0000256" key="4">
    <source>
        <dbReference type="ARBA" id="ARBA00022741"/>
    </source>
</evidence>
<organism evidence="13 14">
    <name type="scientific">Candidatus Berkelbacteria bacterium RIFCSPHIGHO2_12_FULL_36_9</name>
    <dbReference type="NCBI Taxonomy" id="1797469"/>
    <lineage>
        <taxon>Bacteria</taxon>
        <taxon>Candidatus Berkelbacteria</taxon>
    </lineage>
</organism>
<keyword evidence="4 11" id="KW-0547">Nucleotide-binding</keyword>
<dbReference type="EC" id="5.6.2.4" evidence="11"/>
<feature type="domain" description="Helicase ATP-binding" evidence="12">
    <location>
        <begin position="146"/>
        <end position="291"/>
    </location>
</feature>
<name>A0A1F5EDS6_9BACT</name>
<dbReference type="PANTHER" id="PTHR30580:SF0">
    <property type="entry name" value="PRIMOSOMAL PROTEIN N"/>
    <property type="match status" value="1"/>
</dbReference>
<dbReference type="GO" id="GO:0006310">
    <property type="term" value="P:DNA recombination"/>
    <property type="evidence" value="ECO:0007669"/>
    <property type="project" value="InterPro"/>
</dbReference>
<dbReference type="InterPro" id="IPR041222">
    <property type="entry name" value="PriA_3primeBD"/>
</dbReference>
<reference evidence="13 14" key="1">
    <citation type="journal article" date="2016" name="Nat. Commun.">
        <title>Thousands of microbial genomes shed light on interconnected biogeochemical processes in an aquifer system.</title>
        <authorList>
            <person name="Anantharaman K."/>
            <person name="Brown C.T."/>
            <person name="Hug L.A."/>
            <person name="Sharon I."/>
            <person name="Castelle C.J."/>
            <person name="Probst A.J."/>
            <person name="Thomas B.C."/>
            <person name="Singh A."/>
            <person name="Wilkins M.J."/>
            <person name="Karaoz U."/>
            <person name="Brodie E.L."/>
            <person name="Williams K.H."/>
            <person name="Hubbard S.S."/>
            <person name="Banfield J.F."/>
        </authorList>
    </citation>
    <scope>NUCLEOTIDE SEQUENCE [LARGE SCALE GENOMIC DNA]</scope>
</reference>
<keyword evidence="8 11" id="KW-0067">ATP-binding</keyword>
<dbReference type="PANTHER" id="PTHR30580">
    <property type="entry name" value="PRIMOSOMAL PROTEIN N"/>
    <property type="match status" value="1"/>
</dbReference>
<dbReference type="Gene3D" id="3.40.1440.60">
    <property type="entry name" value="PriA, 3(prime) DNA-binding domain"/>
    <property type="match status" value="1"/>
</dbReference>
<keyword evidence="7 11" id="KW-0862">Zinc</keyword>
<gene>
    <name evidence="11" type="primary">priA</name>
    <name evidence="13" type="ORF">A3F08_02640</name>
</gene>
<comment type="subunit">
    <text evidence="11">Component of the replication restart primosome.</text>
</comment>
<dbReference type="InterPro" id="IPR005259">
    <property type="entry name" value="PriA"/>
</dbReference>
<comment type="function">
    <text evidence="11">Initiates the restart of stalled replication forks, which reloads the replicative helicase on sites other than the origin of replication. Recognizes and binds to abandoned replication forks and remodels them to uncover a helicase loading site. Promotes assembly of the primosome at these replication forks.</text>
</comment>
<evidence type="ECO:0000256" key="6">
    <source>
        <dbReference type="ARBA" id="ARBA00022806"/>
    </source>
</evidence>
<evidence type="ECO:0000256" key="1">
    <source>
        <dbReference type="ARBA" id="ARBA00022515"/>
    </source>
</evidence>
<evidence type="ECO:0000256" key="7">
    <source>
        <dbReference type="ARBA" id="ARBA00022833"/>
    </source>
</evidence>
<evidence type="ECO:0000313" key="13">
    <source>
        <dbReference type="EMBL" id="OGD65548.1"/>
    </source>
</evidence>
<accession>A0A1F5EDS6</accession>
<evidence type="ECO:0000256" key="10">
    <source>
        <dbReference type="ARBA" id="ARBA00023235"/>
    </source>
</evidence>
<dbReference type="GO" id="GO:0006270">
    <property type="term" value="P:DNA replication initiation"/>
    <property type="evidence" value="ECO:0007669"/>
    <property type="project" value="TreeGrafter"/>
</dbReference>
<dbReference type="GO" id="GO:1990077">
    <property type="term" value="C:primosome complex"/>
    <property type="evidence" value="ECO:0007669"/>
    <property type="project" value="UniProtKB-UniRule"/>
</dbReference>